<dbReference type="InterPro" id="IPR011682">
    <property type="entry name" value="Glyco_hydro_38_C"/>
</dbReference>
<organism evidence="6 7">
    <name type="scientific">Candidatus Abyssobacteria bacterium SURF_17</name>
    <dbReference type="NCBI Taxonomy" id="2093361"/>
    <lineage>
        <taxon>Bacteria</taxon>
        <taxon>Pseudomonadati</taxon>
        <taxon>Candidatus Hydrogenedentota</taxon>
        <taxon>Candidatus Abyssobacteria</taxon>
    </lineage>
</organism>
<dbReference type="SUPFAM" id="SSF88713">
    <property type="entry name" value="Glycoside hydrolase/deacetylase"/>
    <property type="match status" value="1"/>
</dbReference>
<feature type="domain" description="Glycoside hydrolase family 38 central" evidence="5">
    <location>
        <begin position="280"/>
        <end position="354"/>
    </location>
</feature>
<dbReference type="GO" id="GO:0030246">
    <property type="term" value="F:carbohydrate binding"/>
    <property type="evidence" value="ECO:0007669"/>
    <property type="project" value="InterPro"/>
</dbReference>
<dbReference type="Pfam" id="PF07748">
    <property type="entry name" value="Glyco_hydro_38C"/>
    <property type="match status" value="1"/>
</dbReference>
<dbReference type="SUPFAM" id="SSF88688">
    <property type="entry name" value="Families 57/38 glycoside transferase middle domain"/>
    <property type="match status" value="1"/>
</dbReference>
<dbReference type="Pfam" id="PF17677">
    <property type="entry name" value="Glyco_hydro38C2"/>
    <property type="match status" value="1"/>
</dbReference>
<keyword evidence="3" id="KW-0378">Hydrolase</keyword>
<keyword evidence="4" id="KW-0326">Glycosidase</keyword>
<dbReference type="PANTHER" id="PTHR46017">
    <property type="entry name" value="ALPHA-MANNOSIDASE 2C1"/>
    <property type="match status" value="1"/>
</dbReference>
<dbReference type="GO" id="GO:0004559">
    <property type="term" value="F:alpha-mannosidase activity"/>
    <property type="evidence" value="ECO:0007669"/>
    <property type="project" value="InterPro"/>
</dbReference>
<dbReference type="GO" id="GO:0009313">
    <property type="term" value="P:oligosaccharide catabolic process"/>
    <property type="evidence" value="ECO:0007669"/>
    <property type="project" value="TreeGrafter"/>
</dbReference>
<dbReference type="InterPro" id="IPR011013">
    <property type="entry name" value="Gal_mutarotase_sf_dom"/>
</dbReference>
<dbReference type="InterPro" id="IPR011330">
    <property type="entry name" value="Glyco_hydro/deAcase_b/a-brl"/>
</dbReference>
<dbReference type="InterPro" id="IPR037094">
    <property type="entry name" value="Glyco_hydro_38_cen_sf"/>
</dbReference>
<evidence type="ECO:0000256" key="4">
    <source>
        <dbReference type="ARBA" id="ARBA00023295"/>
    </source>
</evidence>
<dbReference type="CDD" id="cd10814">
    <property type="entry name" value="GH38N_AMII_SpGH38_like"/>
    <property type="match status" value="1"/>
</dbReference>
<keyword evidence="2" id="KW-0479">Metal-binding</keyword>
<name>A0A419ET37_9BACT</name>
<dbReference type="AlphaFoldDB" id="A0A419ET37"/>
<protein>
    <recommendedName>
        <fullName evidence="5">Glycoside hydrolase family 38 central domain-containing protein</fullName>
    </recommendedName>
</protein>
<dbReference type="InterPro" id="IPR027291">
    <property type="entry name" value="Glyco_hydro_38_N_sf"/>
</dbReference>
<dbReference type="Gene3D" id="3.20.110.10">
    <property type="entry name" value="Glycoside hydrolase 38, N terminal domain"/>
    <property type="match status" value="1"/>
</dbReference>
<dbReference type="Gene3D" id="1.20.1270.50">
    <property type="entry name" value="Glycoside hydrolase family 38, central domain"/>
    <property type="match status" value="1"/>
</dbReference>
<reference evidence="6 7" key="1">
    <citation type="journal article" date="2017" name="ISME J.">
        <title>Energy and carbon metabolisms in a deep terrestrial subsurface fluid microbial community.</title>
        <authorList>
            <person name="Momper L."/>
            <person name="Jungbluth S.P."/>
            <person name="Lee M.D."/>
            <person name="Amend J.P."/>
        </authorList>
    </citation>
    <scope>NUCLEOTIDE SEQUENCE [LARGE SCALE GENOMIC DNA]</scope>
    <source>
        <strain evidence="6">SURF_17</strain>
    </source>
</reference>
<dbReference type="Pfam" id="PF09261">
    <property type="entry name" value="Alpha-mann_mid"/>
    <property type="match status" value="1"/>
</dbReference>
<dbReference type="InterPro" id="IPR015341">
    <property type="entry name" value="Glyco_hydro_38_cen"/>
</dbReference>
<dbReference type="EMBL" id="QZKI01000110">
    <property type="protein sequence ID" value="RJP66977.1"/>
    <property type="molecule type" value="Genomic_DNA"/>
</dbReference>
<evidence type="ECO:0000313" key="7">
    <source>
        <dbReference type="Proteomes" id="UP000285961"/>
    </source>
</evidence>
<comment type="similarity">
    <text evidence="1">Belongs to the glycosyl hydrolase 38 family.</text>
</comment>
<sequence>MGKHLVVVPHTHWDREWYMPFELFRKRLVSMMDHLLEIMQKDRKFKYFELDGQTIVLLDYLAVRPENEPRLRRFIEAGRILIGPWYVQPDEFLVSGEALIRNLRKGIKLAKEFGKPSMIGYMPDQFGHIAQMPQILAQFGIRSAIVWRGVGDTVGQTQFLWESPDGTRIFTIYLADSYSSAAFLPLKPAVLKQRLNELIKRQEQYCNIESMLIMNGLDHLEPQDGLASQLDKAVSGMAGVTCEMGNFGIFIAQAQKQAQTLSVHRGEFRSSKRVPLIPGVTSARVRQKQQDFVNSRLLEKYVEPLCTWATLCGDTRPHRDFVDYAWRLTLENHPHDSICGCSVDPVHEEMETRFEKVRQVGEILRDDALSFLAGRLDTAWMEADAPALCVYNPTSLAGQVVDVIVDVEEPDFVNSLRDRRGKPTPVQKTIGERELFLGAQESPAMIREQVAGMEGRELLGYYINNILWQREGNVLKLNLIMGRAPAGEADVQKRRDELLLALSDPSIELVDIKGVSGAKTRLSFFAANLSPTGLNAFLLSPERAAEDNERTLRVAPDELENDFYRVRINEDGTLDIHDKASGAAFRRCLRFVDEGDRGDSYNFDEVSGGEVIDKPSGKAHVSVVEDGPVRATVQIDVSLRIPDKLSPARDARSTNYIDTPIATLVSIYRDIKRIDFRTTFDNQCEDHRLRALFSAPFEASEVNVESAFCVVKRSCIVEPGEGHFEKPTGAGPQKTFSCIENGSVGMALFNRGIPEIEAAADKDGTSLALTLVRSIGWLSRDDMVVRPAAAGPQLAVPGAQAKGPHTFEYAFTSYQGSYTEANIVAHAHAYAFPPIAIITNRHKGSIRGGTSLAVVDNPNIVVSAVEASRLKGAYVARLYNATGSPQETRFLPVRKSAILYEVDFLEKRRSNETLQRAKGGVKLSFRPSEIKTLQIVPKR</sequence>
<evidence type="ECO:0000256" key="2">
    <source>
        <dbReference type="ARBA" id="ARBA00022723"/>
    </source>
</evidence>
<dbReference type="InterPro" id="IPR028995">
    <property type="entry name" value="Glyco_hydro_57/38_cen_sf"/>
</dbReference>
<dbReference type="InterPro" id="IPR000602">
    <property type="entry name" value="Glyco_hydro_38_N"/>
</dbReference>
<evidence type="ECO:0000256" key="3">
    <source>
        <dbReference type="ARBA" id="ARBA00022801"/>
    </source>
</evidence>
<dbReference type="Gene3D" id="2.70.98.30">
    <property type="entry name" value="Golgi alpha-mannosidase II, domain 4"/>
    <property type="match status" value="1"/>
</dbReference>
<dbReference type="PANTHER" id="PTHR46017:SF2">
    <property type="entry name" value="MANNOSYLGLYCERATE HYDROLASE"/>
    <property type="match status" value="1"/>
</dbReference>
<dbReference type="SMART" id="SM00872">
    <property type="entry name" value="Alpha-mann_mid"/>
    <property type="match status" value="1"/>
</dbReference>
<proteinExistence type="inferred from homology"/>
<gene>
    <name evidence="6" type="ORF">C4532_15270</name>
</gene>
<dbReference type="SUPFAM" id="SSF74650">
    <property type="entry name" value="Galactose mutarotase-like"/>
    <property type="match status" value="1"/>
</dbReference>
<accession>A0A419ET37</accession>
<dbReference type="Proteomes" id="UP000285961">
    <property type="component" value="Unassembled WGS sequence"/>
</dbReference>
<evidence type="ECO:0000259" key="5">
    <source>
        <dbReference type="SMART" id="SM00872"/>
    </source>
</evidence>
<evidence type="ECO:0000256" key="1">
    <source>
        <dbReference type="ARBA" id="ARBA00009792"/>
    </source>
</evidence>
<comment type="caution">
    <text evidence="6">The sequence shown here is derived from an EMBL/GenBank/DDBJ whole genome shotgun (WGS) entry which is preliminary data.</text>
</comment>
<dbReference type="Pfam" id="PF01074">
    <property type="entry name" value="Glyco_hydro_38N"/>
    <property type="match status" value="1"/>
</dbReference>
<dbReference type="GO" id="GO:0006013">
    <property type="term" value="P:mannose metabolic process"/>
    <property type="evidence" value="ECO:0007669"/>
    <property type="project" value="InterPro"/>
</dbReference>
<dbReference type="GO" id="GO:0046872">
    <property type="term" value="F:metal ion binding"/>
    <property type="evidence" value="ECO:0007669"/>
    <property type="project" value="UniProtKB-KW"/>
</dbReference>
<dbReference type="InterPro" id="IPR041147">
    <property type="entry name" value="GH38_C"/>
</dbReference>
<evidence type="ECO:0000313" key="6">
    <source>
        <dbReference type="EMBL" id="RJP66977.1"/>
    </source>
</evidence>